<evidence type="ECO:0000313" key="2">
    <source>
        <dbReference type="EMBL" id="QQP57401.1"/>
    </source>
</evidence>
<feature type="region of interest" description="Disordered" evidence="1">
    <location>
        <begin position="1"/>
        <end position="51"/>
    </location>
</feature>
<name>A0A7T8KKA3_CALRO</name>
<reference evidence="3" key="1">
    <citation type="submission" date="2021-01" db="EMBL/GenBank/DDBJ databases">
        <title>Caligus Genome Assembly.</title>
        <authorList>
            <person name="Gallardo-Escarate C."/>
        </authorList>
    </citation>
    <scope>NUCLEOTIDE SEQUENCE [LARGE SCALE GENOMIC DNA]</scope>
</reference>
<evidence type="ECO:0000313" key="3">
    <source>
        <dbReference type="Proteomes" id="UP000595437"/>
    </source>
</evidence>
<gene>
    <name evidence="2" type="ORF">FKW44_002377</name>
</gene>
<dbReference type="Proteomes" id="UP000595437">
    <property type="component" value="Chromosome 2"/>
</dbReference>
<organism evidence="2 3">
    <name type="scientific">Caligus rogercresseyi</name>
    <name type="common">Sea louse</name>
    <dbReference type="NCBI Taxonomy" id="217165"/>
    <lineage>
        <taxon>Eukaryota</taxon>
        <taxon>Metazoa</taxon>
        <taxon>Ecdysozoa</taxon>
        <taxon>Arthropoda</taxon>
        <taxon>Crustacea</taxon>
        <taxon>Multicrustacea</taxon>
        <taxon>Hexanauplia</taxon>
        <taxon>Copepoda</taxon>
        <taxon>Siphonostomatoida</taxon>
        <taxon>Caligidae</taxon>
        <taxon>Caligus</taxon>
    </lineage>
</organism>
<accession>A0A7T8KKA3</accession>
<dbReference type="AlphaFoldDB" id="A0A7T8KKA3"/>
<proteinExistence type="predicted"/>
<dbReference type="EMBL" id="CP045891">
    <property type="protein sequence ID" value="QQP57401.1"/>
    <property type="molecule type" value="Genomic_DNA"/>
</dbReference>
<evidence type="ECO:0000256" key="1">
    <source>
        <dbReference type="SAM" id="MobiDB-lite"/>
    </source>
</evidence>
<feature type="compositionally biased region" description="Acidic residues" evidence="1">
    <location>
        <begin position="19"/>
        <end position="30"/>
    </location>
</feature>
<keyword evidence="3" id="KW-1185">Reference proteome</keyword>
<sequence length="51" mass="5830">MQWLGGLRPQRARGTTRDDGEDMLEGDEISTGETSSHDEQERKGKKKKKKK</sequence>
<protein>
    <submittedName>
        <fullName evidence="2">Uncharacterized protein</fullName>
    </submittedName>
</protein>